<dbReference type="Pfam" id="PF04073">
    <property type="entry name" value="tRNA_edit"/>
    <property type="match status" value="1"/>
</dbReference>
<gene>
    <name evidence="2" type="ORF">IU514_10705</name>
</gene>
<sequence length="154" mass="17273">MSLPRLEEYLNSNHVPYDTMRHAHAFTAQATAASANISGKEMAKTVMVHLDGKLAMAVLPANEWLNLASLRECSGAREAALASESEFKDRFPECEVGAMPPFGNLYGMDVYADDALTEDEMIAFNAGSHRELMRMDWRDFERLVHPRVAHLSRM</sequence>
<keyword evidence="3" id="KW-1185">Reference proteome</keyword>
<dbReference type="EMBL" id="JADLZT010000005">
    <property type="protein sequence ID" value="MBF6024497.1"/>
    <property type="molecule type" value="Genomic_DNA"/>
</dbReference>
<evidence type="ECO:0000313" key="2">
    <source>
        <dbReference type="EMBL" id="MBF6024497.1"/>
    </source>
</evidence>
<dbReference type="SUPFAM" id="SSF55826">
    <property type="entry name" value="YbaK/ProRS associated domain"/>
    <property type="match status" value="1"/>
</dbReference>
<organism evidence="2 3">
    <name type="scientific">Lysobacter niastensis</name>
    <dbReference type="NCBI Taxonomy" id="380629"/>
    <lineage>
        <taxon>Bacteria</taxon>
        <taxon>Pseudomonadati</taxon>
        <taxon>Pseudomonadota</taxon>
        <taxon>Gammaproteobacteria</taxon>
        <taxon>Lysobacterales</taxon>
        <taxon>Lysobacteraceae</taxon>
        <taxon>Lysobacter</taxon>
    </lineage>
</organism>
<dbReference type="RefSeq" id="WP_194931092.1">
    <property type="nucleotide sequence ID" value="NZ_JADLZT010000005.1"/>
</dbReference>
<accession>A0ABS0B6Q7</accession>
<dbReference type="Gene3D" id="3.90.960.10">
    <property type="entry name" value="YbaK/aminoacyl-tRNA synthetase-associated domain"/>
    <property type="match status" value="1"/>
</dbReference>
<feature type="domain" description="YbaK/aminoacyl-tRNA synthetase-associated" evidence="1">
    <location>
        <begin position="22"/>
        <end position="143"/>
    </location>
</feature>
<dbReference type="InterPro" id="IPR036754">
    <property type="entry name" value="YbaK/aa-tRNA-synt-asso_dom_sf"/>
</dbReference>
<name>A0ABS0B6Q7_9GAMM</name>
<dbReference type="CDD" id="cd04332">
    <property type="entry name" value="YbaK_like"/>
    <property type="match status" value="1"/>
</dbReference>
<dbReference type="Proteomes" id="UP001429984">
    <property type="component" value="Unassembled WGS sequence"/>
</dbReference>
<protein>
    <submittedName>
        <fullName evidence="2">YbaK/EbsC family protein</fullName>
    </submittedName>
</protein>
<reference evidence="2 3" key="1">
    <citation type="submission" date="2020-11" db="EMBL/GenBank/DDBJ databases">
        <title>Draft Genome Sequence and Secondary Metabolite Biosynthetic Potential of the Lysobacter niastensis Type strain DSM 18481.</title>
        <authorList>
            <person name="Turrini P."/>
            <person name="Artuso I."/>
            <person name="Tescari M."/>
            <person name="Lugli G.A."/>
            <person name="Frangipani E."/>
            <person name="Ventura M."/>
            <person name="Visca P."/>
        </authorList>
    </citation>
    <scope>NUCLEOTIDE SEQUENCE [LARGE SCALE GENOMIC DNA]</scope>
    <source>
        <strain evidence="2 3">DSM 18481</strain>
    </source>
</reference>
<evidence type="ECO:0000313" key="3">
    <source>
        <dbReference type="Proteomes" id="UP001429984"/>
    </source>
</evidence>
<dbReference type="InterPro" id="IPR007214">
    <property type="entry name" value="YbaK/aa-tRNA-synth-assoc-dom"/>
</dbReference>
<comment type="caution">
    <text evidence="2">The sequence shown here is derived from an EMBL/GenBank/DDBJ whole genome shotgun (WGS) entry which is preliminary data.</text>
</comment>
<proteinExistence type="predicted"/>
<evidence type="ECO:0000259" key="1">
    <source>
        <dbReference type="Pfam" id="PF04073"/>
    </source>
</evidence>